<sequence length="364" mass="40119">MHAAVVASGGRVWCLLFILGLGVHRSATHGQIVSSTANLPAVCQNGAFDATGKCVCKPGFVEYEGSCYRVSPSTGTTGHLGCPLGSVERFGFCHFLPVPPIRDIIPAQEKVIVVPPLQIKIPLPVLPDEDENPTAEDEQDVEEVIAPPVRLTFEKSVNNHNVINNATTVHTSNVNNVFVTMTRKLPSGAIRTVVIRNNETTVYDEDKDRSRIPAHTSTTARPVTEKTTVPDTTTKQPRCCKIVGPRVCRKQADEWVCFHRKHYLCNEVCTADEMYLRPRPRQRCPSGRCSISDCSECLRGSRRCHPMCYSYDCGASSCHFVDADSLCRDSLQYVCVLLEEKVIEPSAINNTAPIPFDSSRSDKS</sequence>
<organism evidence="1 2">
    <name type="scientific">Anopheles albimanus</name>
    <name type="common">New world malaria mosquito</name>
    <dbReference type="NCBI Taxonomy" id="7167"/>
    <lineage>
        <taxon>Eukaryota</taxon>
        <taxon>Metazoa</taxon>
        <taxon>Ecdysozoa</taxon>
        <taxon>Arthropoda</taxon>
        <taxon>Hexapoda</taxon>
        <taxon>Insecta</taxon>
        <taxon>Pterygota</taxon>
        <taxon>Neoptera</taxon>
        <taxon>Endopterygota</taxon>
        <taxon>Diptera</taxon>
        <taxon>Nematocera</taxon>
        <taxon>Culicoidea</taxon>
        <taxon>Culicidae</taxon>
        <taxon>Anophelinae</taxon>
        <taxon>Anopheles</taxon>
    </lineage>
</organism>
<dbReference type="Proteomes" id="UP000069272">
    <property type="component" value="Chromosome 2R"/>
</dbReference>
<protein>
    <submittedName>
        <fullName evidence="1">Uncharacterized protein</fullName>
    </submittedName>
</protein>
<proteinExistence type="predicted"/>
<dbReference type="OrthoDB" id="7250310at2759"/>
<dbReference type="KEGG" id="aali:118460226"/>
<reference evidence="1 2" key="1">
    <citation type="journal article" date="2017" name="G3 (Bethesda)">
        <title>The Physical Genome Mapping of Anopheles albimanus Corrected Scaffold Misassemblies and Identified Interarm Rearrangements in Genus Anopheles.</title>
        <authorList>
            <person name="Artemov G.N."/>
            <person name="Peery A.N."/>
            <person name="Jiang X."/>
            <person name="Tu Z."/>
            <person name="Stegniy V.N."/>
            <person name="Sharakhova M.V."/>
            <person name="Sharakhov I.V."/>
        </authorList>
    </citation>
    <scope>NUCLEOTIDE SEQUENCE [LARGE SCALE GENOMIC DNA]</scope>
    <source>
        <strain evidence="1 2">ALBI9_A</strain>
    </source>
</reference>
<accession>A0A182F6Z9</accession>
<name>A0A182F6Z9_ANOAL</name>
<dbReference type="GeneID" id="118460226"/>
<evidence type="ECO:0000313" key="2">
    <source>
        <dbReference type="Proteomes" id="UP000069272"/>
    </source>
</evidence>
<keyword evidence="2" id="KW-1185">Reference proteome</keyword>
<dbReference type="AlphaFoldDB" id="A0A182F6Z9"/>
<dbReference type="STRING" id="7167.A0A182F6Z9"/>
<evidence type="ECO:0000313" key="1">
    <source>
        <dbReference type="EnsemblMetazoa" id="AALB002255-PA"/>
    </source>
</evidence>
<dbReference type="RefSeq" id="XP_035780246.1">
    <property type="nucleotide sequence ID" value="XM_035924353.1"/>
</dbReference>
<reference evidence="1" key="2">
    <citation type="submission" date="2022-08" db="UniProtKB">
        <authorList>
            <consortium name="EnsemblMetazoa"/>
        </authorList>
    </citation>
    <scope>IDENTIFICATION</scope>
    <source>
        <strain evidence="1">STECLA/ALBI9_A</strain>
    </source>
</reference>
<dbReference type="VEuPathDB" id="VectorBase:AALB002255"/>
<dbReference type="EnsemblMetazoa" id="AALB002255-RA">
    <property type="protein sequence ID" value="AALB002255-PA"/>
    <property type="gene ID" value="AALB002255"/>
</dbReference>
<dbReference type="VEuPathDB" id="VectorBase:AALB20_030971"/>